<dbReference type="InterPro" id="IPR050166">
    <property type="entry name" value="ABC_transporter_ATP-bind"/>
</dbReference>
<evidence type="ECO:0000259" key="7">
    <source>
        <dbReference type="PROSITE" id="PS50893"/>
    </source>
</evidence>
<dbReference type="GO" id="GO:0005524">
    <property type="term" value="F:ATP binding"/>
    <property type="evidence" value="ECO:0007669"/>
    <property type="project" value="UniProtKB-KW"/>
</dbReference>
<reference evidence="8 9" key="1">
    <citation type="submission" date="2017-10" db="EMBL/GenBank/DDBJ databases">
        <title>Draft genome of Lysinibacillus fusiformis strain Juneja, a laboratory-derived pathogen of Drosophila melanogaster.</title>
        <authorList>
            <person name="Smith B.R."/>
            <person name="Unckless R.L."/>
        </authorList>
    </citation>
    <scope>NUCLEOTIDE SEQUENCE [LARGE SCALE GENOMIC DNA]</scope>
    <source>
        <strain evidence="8 9">Juneja</strain>
    </source>
</reference>
<dbReference type="GO" id="GO:0016887">
    <property type="term" value="F:ATP hydrolysis activity"/>
    <property type="evidence" value="ECO:0007669"/>
    <property type="project" value="InterPro"/>
</dbReference>
<keyword evidence="2" id="KW-0813">Transport</keyword>
<dbReference type="CDD" id="cd03293">
    <property type="entry name" value="ABC_NrtD_SsuB_transporters"/>
    <property type="match status" value="1"/>
</dbReference>
<dbReference type="RefSeq" id="WP_036121594.1">
    <property type="nucleotide sequence ID" value="NZ_JAZBNI010000001.1"/>
</dbReference>
<dbReference type="EMBL" id="PDFK01000002">
    <property type="protein sequence ID" value="PKU52286.1"/>
    <property type="molecule type" value="Genomic_DNA"/>
</dbReference>
<accession>A0A2I0V207</accession>
<dbReference type="Proteomes" id="UP000234956">
    <property type="component" value="Unassembled WGS sequence"/>
</dbReference>
<comment type="caution">
    <text evidence="8">The sequence shown here is derived from an EMBL/GenBank/DDBJ whole genome shotgun (WGS) entry which is preliminary data.</text>
</comment>
<dbReference type="PANTHER" id="PTHR42788:SF7">
    <property type="entry name" value="NITRATE ABC TRANSPORTER ATP-BINDING PROTEIN"/>
    <property type="match status" value="1"/>
</dbReference>
<dbReference type="PROSITE" id="PS00211">
    <property type="entry name" value="ABC_TRANSPORTER_1"/>
    <property type="match status" value="1"/>
</dbReference>
<evidence type="ECO:0000256" key="6">
    <source>
        <dbReference type="ARBA" id="ARBA00023136"/>
    </source>
</evidence>
<evidence type="ECO:0000256" key="3">
    <source>
        <dbReference type="ARBA" id="ARBA00022475"/>
    </source>
</evidence>
<keyword evidence="6" id="KW-0472">Membrane</keyword>
<dbReference type="InterPro" id="IPR017871">
    <property type="entry name" value="ABC_transporter-like_CS"/>
</dbReference>
<protein>
    <submittedName>
        <fullName evidence="8">ABC transporter ATP-binding protein</fullName>
    </submittedName>
</protein>
<proteinExistence type="predicted"/>
<keyword evidence="4" id="KW-0547">Nucleotide-binding</keyword>
<evidence type="ECO:0000256" key="1">
    <source>
        <dbReference type="ARBA" id="ARBA00004202"/>
    </source>
</evidence>
<sequence length="252" mass="28539">MYQIQHVDLAYKSASGMVNALQNISLHISLGECVAIVGVSGSGKSSFLNIVAGLEKPTKGTIYFDGKELKGPQQEIAIIFQNYGLFPWKSVKANIALPLKLAKRSKQERDRDTQLILSQLNIHDLQNRYPFQLSGGQQQRVAIGRALIQKPKVLLMDEPFSALDILTKEQFMQTLQTIRHERNLTLLFVTHNIDEALMMSDRIVVFHTNGKTIAGIIENDYQIEGRHHPACMYRQQQRIKQLLKGEPCEEDI</sequence>
<evidence type="ECO:0000313" key="8">
    <source>
        <dbReference type="EMBL" id="PKU52286.1"/>
    </source>
</evidence>
<dbReference type="GO" id="GO:0005886">
    <property type="term" value="C:plasma membrane"/>
    <property type="evidence" value="ECO:0007669"/>
    <property type="project" value="UniProtKB-SubCell"/>
</dbReference>
<dbReference type="Pfam" id="PF00005">
    <property type="entry name" value="ABC_tran"/>
    <property type="match status" value="1"/>
</dbReference>
<dbReference type="AlphaFoldDB" id="A0A2I0V207"/>
<dbReference type="Gene3D" id="3.40.50.300">
    <property type="entry name" value="P-loop containing nucleotide triphosphate hydrolases"/>
    <property type="match status" value="1"/>
</dbReference>
<gene>
    <name evidence="8" type="ORF">CRI88_07945</name>
</gene>
<dbReference type="SMART" id="SM00382">
    <property type="entry name" value="AAA"/>
    <property type="match status" value="1"/>
</dbReference>
<name>A0A2I0V207_9BACI</name>
<evidence type="ECO:0000256" key="4">
    <source>
        <dbReference type="ARBA" id="ARBA00022741"/>
    </source>
</evidence>
<evidence type="ECO:0000313" key="9">
    <source>
        <dbReference type="Proteomes" id="UP000234956"/>
    </source>
</evidence>
<dbReference type="PANTHER" id="PTHR42788">
    <property type="entry name" value="TAURINE IMPORT ATP-BINDING PROTEIN-RELATED"/>
    <property type="match status" value="1"/>
</dbReference>
<evidence type="ECO:0000256" key="2">
    <source>
        <dbReference type="ARBA" id="ARBA00022448"/>
    </source>
</evidence>
<comment type="subcellular location">
    <subcellularLocation>
        <location evidence="1">Cell membrane</location>
        <topology evidence="1">Peripheral membrane protein</topology>
    </subcellularLocation>
</comment>
<feature type="domain" description="ABC transporter" evidence="7">
    <location>
        <begin position="4"/>
        <end position="233"/>
    </location>
</feature>
<keyword evidence="3" id="KW-1003">Cell membrane</keyword>
<evidence type="ECO:0000256" key="5">
    <source>
        <dbReference type="ARBA" id="ARBA00022840"/>
    </source>
</evidence>
<dbReference type="InterPro" id="IPR003593">
    <property type="entry name" value="AAA+_ATPase"/>
</dbReference>
<dbReference type="SUPFAM" id="SSF52540">
    <property type="entry name" value="P-loop containing nucleoside triphosphate hydrolases"/>
    <property type="match status" value="1"/>
</dbReference>
<keyword evidence="5 8" id="KW-0067">ATP-binding</keyword>
<organism evidence="8 9">
    <name type="scientific">Lysinibacillus fusiformis</name>
    <dbReference type="NCBI Taxonomy" id="28031"/>
    <lineage>
        <taxon>Bacteria</taxon>
        <taxon>Bacillati</taxon>
        <taxon>Bacillota</taxon>
        <taxon>Bacilli</taxon>
        <taxon>Bacillales</taxon>
        <taxon>Bacillaceae</taxon>
        <taxon>Lysinibacillus</taxon>
    </lineage>
</organism>
<dbReference type="PROSITE" id="PS50893">
    <property type="entry name" value="ABC_TRANSPORTER_2"/>
    <property type="match status" value="1"/>
</dbReference>
<dbReference type="InterPro" id="IPR003439">
    <property type="entry name" value="ABC_transporter-like_ATP-bd"/>
</dbReference>
<dbReference type="InterPro" id="IPR027417">
    <property type="entry name" value="P-loop_NTPase"/>
</dbReference>